<evidence type="ECO:0000256" key="1">
    <source>
        <dbReference type="ARBA" id="ARBA00009861"/>
    </source>
</evidence>
<comment type="similarity">
    <text evidence="1">Belongs to the plant acyltransferase family.</text>
</comment>
<gene>
    <name evidence="4" type="ORF">Sjap_007145</name>
</gene>
<evidence type="ECO:0000313" key="4">
    <source>
        <dbReference type="EMBL" id="KAK9136551.1"/>
    </source>
</evidence>
<dbReference type="InterPro" id="IPR023213">
    <property type="entry name" value="CAT-like_dom_sf"/>
</dbReference>
<dbReference type="EMBL" id="JBBNAE010000003">
    <property type="protein sequence ID" value="KAK9136551.1"/>
    <property type="molecule type" value="Genomic_DNA"/>
</dbReference>
<evidence type="ECO:0000313" key="5">
    <source>
        <dbReference type="Proteomes" id="UP001417504"/>
    </source>
</evidence>
<keyword evidence="2" id="KW-0808">Transferase</keyword>
<reference evidence="4 5" key="1">
    <citation type="submission" date="2024-01" db="EMBL/GenBank/DDBJ databases">
        <title>Genome assemblies of Stephania.</title>
        <authorList>
            <person name="Yang L."/>
        </authorList>
    </citation>
    <scope>NUCLEOTIDE SEQUENCE [LARGE SCALE GENOMIC DNA]</scope>
    <source>
        <strain evidence="4">QJT</strain>
        <tissue evidence="4">Leaf</tissue>
    </source>
</reference>
<sequence length="339" mass="37524">MALSVRRLSRAVVRPHEPTPNGLVNLSVIDKLPDLRFDVRTLLVFKDGNETCAKIIREALSKALVPYYPLAGRLVVPQESSNEDDLHISCTGEGVWFVEAFADCTLDAEAPPPPPVPLMPHYQLKQASFDIAAHKIDQLKRQLSNSIGKPCSTFEVLTAGIWRSRTRAINLNDSSINVKLVFYANISHLLNPPAPPGFYGNSIFPVRISVSSGWLVDAPLAEVVQIIKEAKAKIPTEFNNWIHGKGCGVDPYAIPLDYTTLSISDWTKLGLKDVDFGWGCPVNVAPVEIPVEIMTIQPFGFPCLPPKPRTGIRFMTWCVEESHLPSFLHQMMNLHAGLN</sequence>
<dbReference type="AlphaFoldDB" id="A0AAP0JM14"/>
<dbReference type="Gene3D" id="3.30.559.10">
    <property type="entry name" value="Chloramphenicol acetyltransferase-like domain"/>
    <property type="match status" value="1"/>
</dbReference>
<keyword evidence="5" id="KW-1185">Reference proteome</keyword>
<evidence type="ECO:0000256" key="2">
    <source>
        <dbReference type="ARBA" id="ARBA00022679"/>
    </source>
</evidence>
<organism evidence="4 5">
    <name type="scientific">Stephania japonica</name>
    <dbReference type="NCBI Taxonomy" id="461633"/>
    <lineage>
        <taxon>Eukaryota</taxon>
        <taxon>Viridiplantae</taxon>
        <taxon>Streptophyta</taxon>
        <taxon>Embryophyta</taxon>
        <taxon>Tracheophyta</taxon>
        <taxon>Spermatophyta</taxon>
        <taxon>Magnoliopsida</taxon>
        <taxon>Ranunculales</taxon>
        <taxon>Menispermaceae</taxon>
        <taxon>Menispermoideae</taxon>
        <taxon>Cissampelideae</taxon>
        <taxon>Stephania</taxon>
    </lineage>
</organism>
<dbReference type="InterPro" id="IPR050898">
    <property type="entry name" value="Plant_acyltransferase"/>
</dbReference>
<dbReference type="Pfam" id="PF02458">
    <property type="entry name" value="Transferase"/>
    <property type="match status" value="2"/>
</dbReference>
<dbReference type="Proteomes" id="UP001417504">
    <property type="component" value="Unassembled WGS sequence"/>
</dbReference>
<protein>
    <submittedName>
        <fullName evidence="4">Uncharacterized protein</fullName>
    </submittedName>
</protein>
<accession>A0AAP0JM14</accession>
<name>A0AAP0JM14_9MAGN</name>
<dbReference type="PANTHER" id="PTHR31147">
    <property type="entry name" value="ACYL TRANSFERASE 4"/>
    <property type="match status" value="1"/>
</dbReference>
<dbReference type="GO" id="GO:0016746">
    <property type="term" value="F:acyltransferase activity"/>
    <property type="evidence" value="ECO:0007669"/>
    <property type="project" value="UniProtKB-KW"/>
</dbReference>
<evidence type="ECO:0000256" key="3">
    <source>
        <dbReference type="ARBA" id="ARBA00023315"/>
    </source>
</evidence>
<keyword evidence="3" id="KW-0012">Acyltransferase</keyword>
<comment type="caution">
    <text evidence="4">The sequence shown here is derived from an EMBL/GenBank/DDBJ whole genome shotgun (WGS) entry which is preliminary data.</text>
</comment>
<proteinExistence type="inferred from homology"/>
<dbReference type="PANTHER" id="PTHR31147:SF1">
    <property type="entry name" value="ACYL TRANSFERASE 4"/>
    <property type="match status" value="1"/>
</dbReference>